<dbReference type="PROSITE" id="PS50949">
    <property type="entry name" value="HTH_GNTR"/>
    <property type="match status" value="1"/>
</dbReference>
<dbReference type="PANTHER" id="PTHR43537:SF24">
    <property type="entry name" value="GLUCONATE OPERON TRANSCRIPTIONAL REPRESSOR"/>
    <property type="match status" value="1"/>
</dbReference>
<keyword evidence="2 5" id="KW-0238">DNA-binding</keyword>
<accession>A0AAE3KDJ9</accession>
<dbReference type="CDD" id="cd07377">
    <property type="entry name" value="WHTH_GntR"/>
    <property type="match status" value="1"/>
</dbReference>
<keyword evidence="6" id="KW-1185">Reference proteome</keyword>
<dbReference type="Gene3D" id="1.20.120.530">
    <property type="entry name" value="GntR ligand-binding domain-like"/>
    <property type="match status" value="1"/>
</dbReference>
<proteinExistence type="predicted"/>
<dbReference type="GO" id="GO:0003700">
    <property type="term" value="F:DNA-binding transcription factor activity"/>
    <property type="evidence" value="ECO:0007669"/>
    <property type="project" value="InterPro"/>
</dbReference>
<dbReference type="InterPro" id="IPR000524">
    <property type="entry name" value="Tscrpt_reg_HTH_GntR"/>
</dbReference>
<dbReference type="InterPro" id="IPR008920">
    <property type="entry name" value="TF_FadR/GntR_C"/>
</dbReference>
<dbReference type="InterPro" id="IPR036390">
    <property type="entry name" value="WH_DNA-bd_sf"/>
</dbReference>
<name>A0AAE3KDJ9_9GAMM</name>
<dbReference type="PRINTS" id="PR00035">
    <property type="entry name" value="HTHGNTR"/>
</dbReference>
<evidence type="ECO:0000259" key="4">
    <source>
        <dbReference type="PROSITE" id="PS50949"/>
    </source>
</evidence>
<organism evidence="5 6">
    <name type="scientific">Natronocella acetinitrilica</name>
    <dbReference type="NCBI Taxonomy" id="414046"/>
    <lineage>
        <taxon>Bacteria</taxon>
        <taxon>Pseudomonadati</taxon>
        <taxon>Pseudomonadota</taxon>
        <taxon>Gammaproteobacteria</taxon>
        <taxon>Chromatiales</taxon>
        <taxon>Ectothiorhodospiraceae</taxon>
        <taxon>Natronocella</taxon>
    </lineage>
</organism>
<protein>
    <submittedName>
        <fullName evidence="5">DNA-binding GntR family transcriptional regulator</fullName>
    </submittedName>
</protein>
<dbReference type="SUPFAM" id="SSF48008">
    <property type="entry name" value="GntR ligand-binding domain-like"/>
    <property type="match status" value="1"/>
</dbReference>
<dbReference type="PANTHER" id="PTHR43537">
    <property type="entry name" value="TRANSCRIPTIONAL REGULATOR, GNTR FAMILY"/>
    <property type="match status" value="1"/>
</dbReference>
<dbReference type="SUPFAM" id="SSF46785">
    <property type="entry name" value="Winged helix' DNA-binding domain"/>
    <property type="match status" value="1"/>
</dbReference>
<keyword evidence="1" id="KW-0805">Transcription regulation</keyword>
<dbReference type="EMBL" id="JALJXV010000009">
    <property type="protein sequence ID" value="MCP1676398.1"/>
    <property type="molecule type" value="Genomic_DNA"/>
</dbReference>
<dbReference type="SMART" id="SM00345">
    <property type="entry name" value="HTH_GNTR"/>
    <property type="match status" value="1"/>
</dbReference>
<dbReference type="Pfam" id="PF00392">
    <property type="entry name" value="GntR"/>
    <property type="match status" value="1"/>
</dbReference>
<dbReference type="InterPro" id="IPR011711">
    <property type="entry name" value="GntR_C"/>
</dbReference>
<dbReference type="AlphaFoldDB" id="A0AAE3KDJ9"/>
<dbReference type="RefSeq" id="WP_253482436.1">
    <property type="nucleotide sequence ID" value="NZ_JALJXV010000009.1"/>
</dbReference>
<dbReference type="GO" id="GO:0003677">
    <property type="term" value="F:DNA binding"/>
    <property type="evidence" value="ECO:0007669"/>
    <property type="project" value="UniProtKB-KW"/>
</dbReference>
<dbReference type="InterPro" id="IPR036388">
    <property type="entry name" value="WH-like_DNA-bd_sf"/>
</dbReference>
<evidence type="ECO:0000313" key="5">
    <source>
        <dbReference type="EMBL" id="MCP1676398.1"/>
    </source>
</evidence>
<sequence>MHIERVTAPVRRQVEDAIRQEILEGDLLSGQRLVERELCERLGVSRPLIREALRQLQAEKLVTSEPHGGMRVASVDIEEARQLYDVRSLLEPFAASRFVENATDEQRDLLAEVAGQIEEAIRADQCALAIKRKNEFYRILVAGCGHPVLEQTVRGLQNRIQLLRGISMSEPGRLEHTAGEIQMIADAIAMGGAREARKACEEHLEQARATTLAALSRRQDEDTGLAIADE</sequence>
<comment type="caution">
    <text evidence="5">The sequence shown here is derived from an EMBL/GenBank/DDBJ whole genome shotgun (WGS) entry which is preliminary data.</text>
</comment>
<evidence type="ECO:0000256" key="3">
    <source>
        <dbReference type="ARBA" id="ARBA00023163"/>
    </source>
</evidence>
<dbReference type="SMART" id="SM00895">
    <property type="entry name" value="FCD"/>
    <property type="match status" value="1"/>
</dbReference>
<gene>
    <name evidence="5" type="ORF">J2T57_003559</name>
</gene>
<reference evidence="5" key="1">
    <citation type="submission" date="2022-03" db="EMBL/GenBank/DDBJ databases">
        <title>Genomic Encyclopedia of Type Strains, Phase III (KMG-III): the genomes of soil and plant-associated and newly described type strains.</title>
        <authorList>
            <person name="Whitman W."/>
        </authorList>
    </citation>
    <scope>NUCLEOTIDE SEQUENCE</scope>
    <source>
        <strain evidence="5">ANL 6-2</strain>
    </source>
</reference>
<dbReference type="Pfam" id="PF07729">
    <property type="entry name" value="FCD"/>
    <property type="match status" value="1"/>
</dbReference>
<dbReference type="Gene3D" id="1.10.10.10">
    <property type="entry name" value="Winged helix-like DNA-binding domain superfamily/Winged helix DNA-binding domain"/>
    <property type="match status" value="1"/>
</dbReference>
<dbReference type="Proteomes" id="UP001205843">
    <property type="component" value="Unassembled WGS sequence"/>
</dbReference>
<evidence type="ECO:0000313" key="6">
    <source>
        <dbReference type="Proteomes" id="UP001205843"/>
    </source>
</evidence>
<evidence type="ECO:0000256" key="2">
    <source>
        <dbReference type="ARBA" id="ARBA00023125"/>
    </source>
</evidence>
<evidence type="ECO:0000256" key="1">
    <source>
        <dbReference type="ARBA" id="ARBA00023015"/>
    </source>
</evidence>
<feature type="domain" description="HTH gntR-type" evidence="4">
    <location>
        <begin position="8"/>
        <end position="75"/>
    </location>
</feature>
<keyword evidence="3" id="KW-0804">Transcription</keyword>